<protein>
    <submittedName>
        <fullName evidence="3">DUF1700 domain-containing protein</fullName>
    </submittedName>
</protein>
<organism evidence="3 4">
    <name type="scientific">Blautia faecicola</name>
    <dbReference type="NCBI Taxonomy" id="2509240"/>
    <lineage>
        <taxon>Bacteria</taxon>
        <taxon>Bacillati</taxon>
        <taxon>Bacillota</taxon>
        <taxon>Clostridia</taxon>
        <taxon>Lachnospirales</taxon>
        <taxon>Lachnospiraceae</taxon>
        <taxon>Blautia</taxon>
    </lineage>
</organism>
<reference evidence="3 4" key="1">
    <citation type="submission" date="2019-01" db="EMBL/GenBank/DDBJ databases">
        <title>Blautia sp. nov. KGMB01111 isolated human feces.</title>
        <authorList>
            <person name="Park J.-E."/>
            <person name="Kim J.-S."/>
            <person name="Park S.-H."/>
        </authorList>
    </citation>
    <scope>NUCLEOTIDE SEQUENCE [LARGE SCALE GENOMIC DNA]</scope>
    <source>
        <strain evidence="3 4">KGMB01111</strain>
    </source>
</reference>
<evidence type="ECO:0000256" key="2">
    <source>
        <dbReference type="SAM" id="Phobius"/>
    </source>
</evidence>
<keyword evidence="2" id="KW-0812">Transmembrane</keyword>
<evidence type="ECO:0000256" key="1">
    <source>
        <dbReference type="SAM" id="MobiDB-lite"/>
    </source>
</evidence>
<evidence type="ECO:0000313" key="3">
    <source>
        <dbReference type="EMBL" id="RXS75822.1"/>
    </source>
</evidence>
<feature type="compositionally biased region" description="Polar residues" evidence="1">
    <location>
        <begin position="69"/>
        <end position="83"/>
    </location>
</feature>
<feature type="region of interest" description="Disordered" evidence="1">
    <location>
        <begin position="69"/>
        <end position="89"/>
    </location>
</feature>
<dbReference type="RefSeq" id="WP_129258251.1">
    <property type="nucleotide sequence ID" value="NZ_SDKC01000001.1"/>
</dbReference>
<comment type="caution">
    <text evidence="3">The sequence shown here is derived from an EMBL/GenBank/DDBJ whole genome shotgun (WGS) entry which is preliminary data.</text>
</comment>
<evidence type="ECO:0000313" key="4">
    <source>
        <dbReference type="Proteomes" id="UP000290106"/>
    </source>
</evidence>
<keyword evidence="4" id="KW-1185">Reference proteome</keyword>
<name>A0A4Q1RJE6_9FIRM</name>
<gene>
    <name evidence="3" type="ORF">ETP43_11810</name>
</gene>
<feature type="transmembrane region" description="Helical" evidence="2">
    <location>
        <begin position="165"/>
        <end position="187"/>
    </location>
</feature>
<dbReference type="AlphaFoldDB" id="A0A4Q1RJE6"/>
<feature type="transmembrane region" description="Helical" evidence="2">
    <location>
        <begin position="199"/>
        <end position="224"/>
    </location>
</feature>
<dbReference type="OrthoDB" id="95800at2"/>
<keyword evidence="2" id="KW-1133">Transmembrane helix</keyword>
<feature type="transmembrane region" description="Helical" evidence="2">
    <location>
        <begin position="132"/>
        <end position="159"/>
    </location>
</feature>
<dbReference type="Pfam" id="PF22564">
    <property type="entry name" value="HAAS"/>
    <property type="match status" value="1"/>
</dbReference>
<sequence>MNREQFIAQLARLLQDLPPAERQEAIRYYQEYFDDAGEENEDAVIQELGSPGKVAASIKANLQYGGSTFGANDTDMENTGTESQTKDADGWQQNGQTMNRWNQSTQQGWQNSSTQSPYAMQARKPKRGVGGWALLIIILVFASPVLLGVGGGALGIFIGILTTVFALWISFFAVAIGMIGGGIAVLIKGILHAISSPAAGLVSMGGGLICIALGILCAVFFLWFTFQLCPRVLRTTLNFISRIVHKGKEARAE</sequence>
<keyword evidence="2" id="KW-0472">Membrane</keyword>
<dbReference type="EMBL" id="SDKC01000001">
    <property type="protein sequence ID" value="RXS75822.1"/>
    <property type="molecule type" value="Genomic_DNA"/>
</dbReference>
<proteinExistence type="predicted"/>
<dbReference type="Proteomes" id="UP000290106">
    <property type="component" value="Unassembled WGS sequence"/>
</dbReference>
<accession>A0A4Q1RJE6</accession>